<protein>
    <submittedName>
        <fullName evidence="1">Uncharacterized protein</fullName>
    </submittedName>
</protein>
<sequence length="124" mass="14076">MCDRSIRDPDVPWLEESPLTATIPQSVTVQQQVWFYRPDLFHTCHKGLMAELAGSALVSMLDLNLDTGGGAGNIPDRLHSLYLEMKVFRGPSRVRPRWQSHAWHPQFMRYRSALTAITLLVSVS</sequence>
<dbReference type="AlphaFoldDB" id="A0AA36ITX7"/>
<keyword evidence="2" id="KW-1185">Reference proteome</keyword>
<evidence type="ECO:0000313" key="2">
    <source>
        <dbReference type="Proteomes" id="UP001178507"/>
    </source>
</evidence>
<dbReference type="EMBL" id="CAUJNA010002591">
    <property type="protein sequence ID" value="CAJ1393581.1"/>
    <property type="molecule type" value="Genomic_DNA"/>
</dbReference>
<dbReference type="Proteomes" id="UP001178507">
    <property type="component" value="Unassembled WGS sequence"/>
</dbReference>
<reference evidence="1" key="1">
    <citation type="submission" date="2023-08" db="EMBL/GenBank/DDBJ databases">
        <authorList>
            <person name="Chen Y."/>
            <person name="Shah S."/>
            <person name="Dougan E. K."/>
            <person name="Thang M."/>
            <person name="Chan C."/>
        </authorList>
    </citation>
    <scope>NUCLEOTIDE SEQUENCE</scope>
</reference>
<evidence type="ECO:0000313" key="1">
    <source>
        <dbReference type="EMBL" id="CAJ1393581.1"/>
    </source>
</evidence>
<gene>
    <name evidence="1" type="ORF">EVOR1521_LOCUS18412</name>
</gene>
<accession>A0AA36ITX7</accession>
<comment type="caution">
    <text evidence="1">The sequence shown here is derived from an EMBL/GenBank/DDBJ whole genome shotgun (WGS) entry which is preliminary data.</text>
</comment>
<name>A0AA36ITX7_9DINO</name>
<proteinExistence type="predicted"/>
<organism evidence="1 2">
    <name type="scientific">Effrenium voratum</name>
    <dbReference type="NCBI Taxonomy" id="2562239"/>
    <lineage>
        <taxon>Eukaryota</taxon>
        <taxon>Sar</taxon>
        <taxon>Alveolata</taxon>
        <taxon>Dinophyceae</taxon>
        <taxon>Suessiales</taxon>
        <taxon>Symbiodiniaceae</taxon>
        <taxon>Effrenium</taxon>
    </lineage>
</organism>